<keyword evidence="1" id="KW-0238">DNA-binding</keyword>
<dbReference type="InterPro" id="IPR001387">
    <property type="entry name" value="Cro/C1-type_HTH"/>
</dbReference>
<dbReference type="EMBL" id="CP002631">
    <property type="protein sequence ID" value="AEB15415.1"/>
    <property type="molecule type" value="Genomic_DNA"/>
</dbReference>
<dbReference type="KEGG" id="tsu:Tresu_2553"/>
<evidence type="ECO:0000256" key="1">
    <source>
        <dbReference type="ARBA" id="ARBA00023125"/>
    </source>
</evidence>
<dbReference type="SMART" id="SM00530">
    <property type="entry name" value="HTH_XRE"/>
    <property type="match status" value="1"/>
</dbReference>
<dbReference type="AlphaFoldDB" id="F2NXS1"/>
<evidence type="ECO:0000259" key="2">
    <source>
        <dbReference type="PROSITE" id="PS50943"/>
    </source>
</evidence>
<dbReference type="STRING" id="869209.Tresu_2553"/>
<reference evidence="3 4" key="1">
    <citation type="journal article" date="2011" name="Stand. Genomic Sci.">
        <title>Complete genome sequence of Treponema succinifaciens type strain (6091).</title>
        <authorList>
            <person name="Han C."/>
            <person name="Gronow S."/>
            <person name="Teshima H."/>
            <person name="Lapidus A."/>
            <person name="Nolan M."/>
            <person name="Lucas S."/>
            <person name="Hammon N."/>
            <person name="Deshpande S."/>
            <person name="Cheng J.F."/>
            <person name="Zeytun A."/>
            <person name="Tapia R."/>
            <person name="Goodwin L."/>
            <person name="Pitluck S."/>
            <person name="Liolios K."/>
            <person name="Pagani I."/>
            <person name="Ivanova N."/>
            <person name="Mavromatis K."/>
            <person name="Mikhailova N."/>
            <person name="Huntemann M."/>
            <person name="Pati A."/>
            <person name="Chen A."/>
            <person name="Palaniappan K."/>
            <person name="Land M."/>
            <person name="Hauser L."/>
            <person name="Brambilla E.M."/>
            <person name="Rohde M."/>
            <person name="Goker M."/>
            <person name="Woyke T."/>
            <person name="Bristow J."/>
            <person name="Eisen J.A."/>
            <person name="Markowitz V."/>
            <person name="Hugenholtz P."/>
            <person name="Kyrpides N.C."/>
            <person name="Klenk H.P."/>
            <person name="Detter J.C."/>
        </authorList>
    </citation>
    <scope>NUCLEOTIDE SEQUENCE [LARGE SCALE GENOMIC DNA]</scope>
    <source>
        <strain evidence="4">ATCC 33096 / DSM 2489 / 6091</strain>
    </source>
</reference>
<dbReference type="Proteomes" id="UP000006852">
    <property type="component" value="Chromosome"/>
</dbReference>
<dbReference type="eggNOG" id="COG1476">
    <property type="taxonomic scope" value="Bacteria"/>
</dbReference>
<keyword evidence="4" id="KW-1185">Reference proteome</keyword>
<name>F2NXS1_TRES6</name>
<dbReference type="Pfam" id="PF01381">
    <property type="entry name" value="HTH_3"/>
    <property type="match status" value="1"/>
</dbReference>
<accession>F2NXS1</accession>
<dbReference type="InterPro" id="IPR010982">
    <property type="entry name" value="Lambda_DNA-bd_dom_sf"/>
</dbReference>
<dbReference type="RefSeq" id="WP_013702665.1">
    <property type="nucleotide sequence ID" value="NC_015385.1"/>
</dbReference>
<proteinExistence type="predicted"/>
<gene>
    <name evidence="3" type="ordered locus">Tresu_2553</name>
</gene>
<dbReference type="GeneID" id="302999665"/>
<sequence>MLNEQIRELRNIRGISQIQLANKLGVTKQSVSNWENDNILPSIEMLVKIANFFEVSTDYLLGLDKKRTLDVENLTEIQISHIQLIVDDLRNAK</sequence>
<dbReference type="PROSITE" id="PS50943">
    <property type="entry name" value="HTH_CROC1"/>
    <property type="match status" value="1"/>
</dbReference>
<organism evidence="3 4">
    <name type="scientific">Treponema succinifaciens (strain ATCC 33096 / DSM 2489 / 6091)</name>
    <dbReference type="NCBI Taxonomy" id="869209"/>
    <lineage>
        <taxon>Bacteria</taxon>
        <taxon>Pseudomonadati</taxon>
        <taxon>Spirochaetota</taxon>
        <taxon>Spirochaetia</taxon>
        <taxon>Spirochaetales</taxon>
        <taxon>Treponemataceae</taxon>
        <taxon>Treponema</taxon>
    </lineage>
</organism>
<dbReference type="GO" id="GO:0003677">
    <property type="term" value="F:DNA binding"/>
    <property type="evidence" value="ECO:0007669"/>
    <property type="project" value="UniProtKB-KW"/>
</dbReference>
<dbReference type="OrthoDB" id="361642at2"/>
<dbReference type="Gene3D" id="1.10.260.40">
    <property type="entry name" value="lambda repressor-like DNA-binding domains"/>
    <property type="match status" value="1"/>
</dbReference>
<evidence type="ECO:0000313" key="4">
    <source>
        <dbReference type="Proteomes" id="UP000006852"/>
    </source>
</evidence>
<dbReference type="PANTHER" id="PTHR46558">
    <property type="entry name" value="TRACRIPTIONAL REGULATORY PROTEIN-RELATED-RELATED"/>
    <property type="match status" value="1"/>
</dbReference>
<dbReference type="PANTHER" id="PTHR46558:SF11">
    <property type="entry name" value="HTH-TYPE TRANSCRIPTIONAL REGULATOR XRE"/>
    <property type="match status" value="1"/>
</dbReference>
<dbReference type="HOGENOM" id="CLU_066192_4_2_12"/>
<dbReference type="CDD" id="cd00093">
    <property type="entry name" value="HTH_XRE"/>
    <property type="match status" value="1"/>
</dbReference>
<evidence type="ECO:0000313" key="3">
    <source>
        <dbReference type="EMBL" id="AEB15415.1"/>
    </source>
</evidence>
<dbReference type="SUPFAM" id="SSF47413">
    <property type="entry name" value="lambda repressor-like DNA-binding domains"/>
    <property type="match status" value="1"/>
</dbReference>
<reference evidence="4" key="2">
    <citation type="submission" date="2011-04" db="EMBL/GenBank/DDBJ databases">
        <title>The complete genome of chromosome of Treponema succinifaciens DSM 2489.</title>
        <authorList>
            <person name="Lucas S."/>
            <person name="Copeland A."/>
            <person name="Lapidus A."/>
            <person name="Bruce D."/>
            <person name="Goodwin L."/>
            <person name="Pitluck S."/>
            <person name="Peters L."/>
            <person name="Kyrpides N."/>
            <person name="Mavromatis K."/>
            <person name="Ivanova N."/>
            <person name="Ovchinnikova G."/>
            <person name="Teshima H."/>
            <person name="Detter J.C."/>
            <person name="Tapia R."/>
            <person name="Han C."/>
            <person name="Land M."/>
            <person name="Hauser L."/>
            <person name="Markowitz V."/>
            <person name="Cheng J.-F."/>
            <person name="Hugenholtz P."/>
            <person name="Woyke T."/>
            <person name="Wu D."/>
            <person name="Gronow S."/>
            <person name="Wellnitz S."/>
            <person name="Brambilla E."/>
            <person name="Klenk H.-P."/>
            <person name="Eisen J.A."/>
        </authorList>
    </citation>
    <scope>NUCLEOTIDE SEQUENCE [LARGE SCALE GENOMIC DNA]</scope>
    <source>
        <strain evidence="4">ATCC 33096 / DSM 2489 / 6091</strain>
    </source>
</reference>
<feature type="domain" description="HTH cro/C1-type" evidence="2">
    <location>
        <begin position="6"/>
        <end position="60"/>
    </location>
</feature>
<protein>
    <submittedName>
        <fullName evidence="3">Helix-turn-helix domain protein</fullName>
    </submittedName>
</protein>